<dbReference type="PANTHER" id="PTHR40051:SF1">
    <property type="entry name" value="YOLD-LIKE FAMILY PROTEIN"/>
    <property type="match status" value="1"/>
</dbReference>
<protein>
    <submittedName>
        <fullName evidence="1">YolD-like protein</fullName>
    </submittedName>
</protein>
<dbReference type="AlphaFoldDB" id="A0A1H8AVL8"/>
<dbReference type="PANTHER" id="PTHR40051">
    <property type="entry name" value="IG HYPOTHETICAL 15966"/>
    <property type="match status" value="1"/>
</dbReference>
<organism evidence="1 2">
    <name type="scientific">Mesobacillus persicus</name>
    <dbReference type="NCBI Taxonomy" id="930146"/>
    <lineage>
        <taxon>Bacteria</taxon>
        <taxon>Bacillati</taxon>
        <taxon>Bacillota</taxon>
        <taxon>Bacilli</taxon>
        <taxon>Bacillales</taxon>
        <taxon>Bacillaceae</taxon>
        <taxon>Mesobacillus</taxon>
    </lineage>
</organism>
<name>A0A1H8AVL8_9BACI</name>
<sequence>MIDIALRDRGKMKWKGAFFMPEQVKAQHELWRDTQRQIKPIIDEDEKEEFDQQIGYAMEYNLPVKLTIWGDGFTEVITGKVYYIDQITHQLRIETKPGEFERVAFASVIGVAVGD</sequence>
<dbReference type="Proteomes" id="UP000198553">
    <property type="component" value="Unassembled WGS sequence"/>
</dbReference>
<dbReference type="InterPro" id="IPR014962">
    <property type="entry name" value="YolD"/>
</dbReference>
<dbReference type="EMBL" id="FOBW01000005">
    <property type="protein sequence ID" value="SEM74004.1"/>
    <property type="molecule type" value="Genomic_DNA"/>
</dbReference>
<keyword evidence="2" id="KW-1185">Reference proteome</keyword>
<evidence type="ECO:0000313" key="1">
    <source>
        <dbReference type="EMBL" id="SEM74004.1"/>
    </source>
</evidence>
<dbReference type="Pfam" id="PF08863">
    <property type="entry name" value="YolD"/>
    <property type="match status" value="1"/>
</dbReference>
<accession>A0A1H8AVL8</accession>
<evidence type="ECO:0000313" key="2">
    <source>
        <dbReference type="Proteomes" id="UP000198553"/>
    </source>
</evidence>
<reference evidence="2" key="1">
    <citation type="submission" date="2016-10" db="EMBL/GenBank/DDBJ databases">
        <authorList>
            <person name="Varghese N."/>
            <person name="Submissions S."/>
        </authorList>
    </citation>
    <scope>NUCLEOTIDE SEQUENCE [LARGE SCALE GENOMIC DNA]</scope>
    <source>
        <strain evidence="2">B48,IBRC-M 10115,DSM 25386,CECT 8001</strain>
    </source>
</reference>
<gene>
    <name evidence="1" type="ORF">SAMN05192533_105149</name>
</gene>
<proteinExistence type="predicted"/>